<name>A0AAV1CHN0_OLDCO</name>
<keyword evidence="5 9" id="KW-0238">DNA-binding</keyword>
<dbReference type="PROSITE" id="PS50071">
    <property type="entry name" value="HOMEOBOX_2"/>
    <property type="match status" value="1"/>
</dbReference>
<comment type="similarity">
    <text evidence="2">Belongs to the HD-ZIP homeobox family. Class IV subfamily.</text>
</comment>
<dbReference type="PANTHER" id="PTHR45654:SF9">
    <property type="entry name" value="HOMEOBOX-LEUCINE ZIPPER PROTEIN HDG10-RELATED"/>
    <property type="match status" value="1"/>
</dbReference>
<evidence type="ECO:0000256" key="7">
    <source>
        <dbReference type="ARBA" id="ARBA00023163"/>
    </source>
</evidence>
<comment type="subcellular location">
    <subcellularLocation>
        <location evidence="1 9 10">Nucleus</location>
    </subcellularLocation>
</comment>
<reference evidence="15" key="1">
    <citation type="submission" date="2023-03" db="EMBL/GenBank/DDBJ databases">
        <authorList>
            <person name="Julca I."/>
        </authorList>
    </citation>
    <scope>NUCLEOTIDE SEQUENCE</scope>
</reference>
<dbReference type="Pfam" id="PF00046">
    <property type="entry name" value="Homeodomain"/>
    <property type="match status" value="1"/>
</dbReference>
<gene>
    <name evidence="15" type="ORF">OLC1_LOCUS6210</name>
</gene>
<keyword evidence="3" id="KW-0805">Transcription regulation</keyword>
<dbReference type="Gene3D" id="1.10.10.60">
    <property type="entry name" value="Homeodomain-like"/>
    <property type="match status" value="1"/>
</dbReference>
<evidence type="ECO:0000313" key="15">
    <source>
        <dbReference type="EMBL" id="CAI9095186.1"/>
    </source>
</evidence>
<dbReference type="Gene3D" id="3.30.530.20">
    <property type="match status" value="1"/>
</dbReference>
<accession>A0AAV1CHN0</accession>
<dbReference type="Pfam" id="PF25797">
    <property type="entry name" value="PDF2_C"/>
    <property type="match status" value="1"/>
</dbReference>
<dbReference type="SMART" id="SM00389">
    <property type="entry name" value="HOX"/>
    <property type="match status" value="1"/>
</dbReference>
<evidence type="ECO:0000256" key="1">
    <source>
        <dbReference type="ARBA" id="ARBA00004123"/>
    </source>
</evidence>
<evidence type="ECO:0000256" key="8">
    <source>
        <dbReference type="ARBA" id="ARBA00023242"/>
    </source>
</evidence>
<dbReference type="InterPro" id="IPR023393">
    <property type="entry name" value="START-like_dom_sf"/>
</dbReference>
<keyword evidence="16" id="KW-1185">Reference proteome</keyword>
<dbReference type="GO" id="GO:0003677">
    <property type="term" value="F:DNA binding"/>
    <property type="evidence" value="ECO:0007669"/>
    <property type="project" value="UniProtKB-UniRule"/>
</dbReference>
<keyword evidence="7" id="KW-0804">Transcription</keyword>
<evidence type="ECO:0000259" key="13">
    <source>
        <dbReference type="PROSITE" id="PS50071"/>
    </source>
</evidence>
<dbReference type="SUPFAM" id="SSF46689">
    <property type="entry name" value="Homeodomain-like"/>
    <property type="match status" value="1"/>
</dbReference>
<evidence type="ECO:0000256" key="6">
    <source>
        <dbReference type="ARBA" id="ARBA00023155"/>
    </source>
</evidence>
<evidence type="ECO:0000256" key="9">
    <source>
        <dbReference type="PROSITE-ProRule" id="PRU00108"/>
    </source>
</evidence>
<dbReference type="GO" id="GO:0005634">
    <property type="term" value="C:nucleus"/>
    <property type="evidence" value="ECO:0007669"/>
    <property type="project" value="UniProtKB-SubCell"/>
</dbReference>
<keyword evidence="4 11" id="KW-0175">Coiled coil</keyword>
<keyword evidence="8 9" id="KW-0539">Nucleus</keyword>
<dbReference type="InterPro" id="IPR057993">
    <property type="entry name" value="HD-Zip_IV_C"/>
</dbReference>
<dbReference type="FunFam" id="1.10.10.60:FF:000229">
    <property type="entry name" value="Homeobox-leucine zipper protein HDG1"/>
    <property type="match status" value="1"/>
</dbReference>
<evidence type="ECO:0000256" key="4">
    <source>
        <dbReference type="ARBA" id="ARBA00023054"/>
    </source>
</evidence>
<evidence type="ECO:0000256" key="5">
    <source>
        <dbReference type="ARBA" id="ARBA00023125"/>
    </source>
</evidence>
<organism evidence="15 16">
    <name type="scientific">Oldenlandia corymbosa var. corymbosa</name>
    <dbReference type="NCBI Taxonomy" id="529605"/>
    <lineage>
        <taxon>Eukaryota</taxon>
        <taxon>Viridiplantae</taxon>
        <taxon>Streptophyta</taxon>
        <taxon>Embryophyta</taxon>
        <taxon>Tracheophyta</taxon>
        <taxon>Spermatophyta</taxon>
        <taxon>Magnoliopsida</taxon>
        <taxon>eudicotyledons</taxon>
        <taxon>Gunneridae</taxon>
        <taxon>Pentapetalae</taxon>
        <taxon>asterids</taxon>
        <taxon>lamiids</taxon>
        <taxon>Gentianales</taxon>
        <taxon>Rubiaceae</taxon>
        <taxon>Rubioideae</taxon>
        <taxon>Spermacoceae</taxon>
        <taxon>Hedyotis-Oldenlandia complex</taxon>
        <taxon>Oldenlandia</taxon>
    </lineage>
</organism>
<dbReference type="SUPFAM" id="SSF55961">
    <property type="entry name" value="Bet v1-like"/>
    <property type="match status" value="1"/>
</dbReference>
<sequence length="731" mass="82261">MMDFVGPEENGSGGSSDEHNREDPLYRGRGQKLYHRHSANIIQHLEAFFKENQHPNESQRQQLSRDLGLEPRQIKFWFQNKRTQTKANNERLSNTALRIENEHLHYENIAMNEAMKNLMCNKCEGLGPGGIKEAGQDLQKLKIENEFLKGEYERVQRMIVNTQGRIGGLSYRNLSLDIPNSTVANFGGGIIGGGNPSNKNTLFGIDLPNITGLGRQQVGQLNHFPNIQDMEQSVFVTNAIKAMDELVELVSIDDPLWIKSPIDGSSMIHSEIYKKLYPKIMYIYSPGTWIESSKESGILLTSTSHLLNVFHDPVMFMEFFPTIVTKTKKIETLDTLGQEGSLYLMHQKLHVLSPLVAPREFIFFRYIRQMNSTTWIITQFSYDFFKEVDTSTSHAWLLPSGCMIEDLSNGTTRVTWVEHVHVDDKSHQLYKDTICDSQAYGAKRWIVSLERTCERYAFLAGLKPTPSEPQRVINTTQSRAAMGKISDRMVKKFHQMLSMQEKYFDSPQLPKLPNHDFKVLLRRYDNHSSTAGANGMVVCVIASLRIPTYYENLFNFLKDDQTRAHWDVLSNGNPVEEIAHISTGSHPGNAIFLKQPGSSTKENSNMLILQENNIDRLGASLIYSPLKFPTVMSIMCGVDNPELPTLPSGFVIANESYRRVDGGGISHGGASTSCSSSRPGGGMSSLLTVVLQIPTFDIVEESNMVDSIASIYELMNSTIEKIKIAVATDVE</sequence>
<dbReference type="InterPro" id="IPR002913">
    <property type="entry name" value="START_lipid-bd_dom"/>
</dbReference>
<keyword evidence="6 9" id="KW-0371">Homeobox</keyword>
<dbReference type="GO" id="GO:0000981">
    <property type="term" value="F:DNA-binding transcription factor activity, RNA polymerase II-specific"/>
    <property type="evidence" value="ECO:0007669"/>
    <property type="project" value="InterPro"/>
</dbReference>
<dbReference type="InterPro" id="IPR017970">
    <property type="entry name" value="Homeobox_CS"/>
</dbReference>
<dbReference type="PROSITE" id="PS50848">
    <property type="entry name" value="START"/>
    <property type="match status" value="1"/>
</dbReference>
<evidence type="ECO:0000313" key="16">
    <source>
        <dbReference type="Proteomes" id="UP001161247"/>
    </source>
</evidence>
<dbReference type="GO" id="GO:0008289">
    <property type="term" value="F:lipid binding"/>
    <property type="evidence" value="ECO:0007669"/>
    <property type="project" value="InterPro"/>
</dbReference>
<dbReference type="AlphaFoldDB" id="A0AAV1CHN0"/>
<feature type="compositionally biased region" description="Basic and acidic residues" evidence="12">
    <location>
        <begin position="16"/>
        <end position="25"/>
    </location>
</feature>
<feature type="domain" description="Homeobox" evidence="13">
    <location>
        <begin position="28"/>
        <end position="88"/>
    </location>
</feature>
<dbReference type="CDD" id="cd00086">
    <property type="entry name" value="homeodomain"/>
    <property type="match status" value="1"/>
</dbReference>
<dbReference type="EMBL" id="OX459119">
    <property type="protein sequence ID" value="CAI9095186.1"/>
    <property type="molecule type" value="Genomic_DNA"/>
</dbReference>
<feature type="coiled-coil region" evidence="11">
    <location>
        <begin position="131"/>
        <end position="158"/>
    </location>
</feature>
<proteinExistence type="inferred from homology"/>
<dbReference type="InterPro" id="IPR001356">
    <property type="entry name" value="HD"/>
</dbReference>
<evidence type="ECO:0000256" key="11">
    <source>
        <dbReference type="SAM" id="Coils"/>
    </source>
</evidence>
<evidence type="ECO:0000256" key="10">
    <source>
        <dbReference type="RuleBase" id="RU000682"/>
    </source>
</evidence>
<feature type="DNA-binding region" description="Homeobox" evidence="9">
    <location>
        <begin position="30"/>
        <end position="89"/>
    </location>
</feature>
<dbReference type="CDD" id="cd08875">
    <property type="entry name" value="START_ArGLABRA2_like"/>
    <property type="match status" value="1"/>
</dbReference>
<protein>
    <submittedName>
        <fullName evidence="15">OLC1v1031070C1</fullName>
    </submittedName>
</protein>
<dbReference type="InterPro" id="IPR042160">
    <property type="entry name" value="HD-Zip_IV"/>
</dbReference>
<dbReference type="Pfam" id="PF01852">
    <property type="entry name" value="START"/>
    <property type="match status" value="1"/>
</dbReference>
<evidence type="ECO:0000256" key="3">
    <source>
        <dbReference type="ARBA" id="ARBA00023015"/>
    </source>
</evidence>
<feature type="region of interest" description="Disordered" evidence="12">
    <location>
        <begin position="1"/>
        <end position="25"/>
    </location>
</feature>
<feature type="domain" description="START" evidence="14">
    <location>
        <begin position="228"/>
        <end position="458"/>
    </location>
</feature>
<evidence type="ECO:0000259" key="14">
    <source>
        <dbReference type="PROSITE" id="PS50848"/>
    </source>
</evidence>
<evidence type="ECO:0000256" key="2">
    <source>
        <dbReference type="ARBA" id="ARBA00006789"/>
    </source>
</evidence>
<dbReference type="Proteomes" id="UP001161247">
    <property type="component" value="Chromosome 2"/>
</dbReference>
<dbReference type="PROSITE" id="PS00027">
    <property type="entry name" value="HOMEOBOX_1"/>
    <property type="match status" value="1"/>
</dbReference>
<evidence type="ECO:0000256" key="12">
    <source>
        <dbReference type="SAM" id="MobiDB-lite"/>
    </source>
</evidence>
<dbReference type="PANTHER" id="PTHR45654">
    <property type="entry name" value="HOMEOBOX-LEUCINE ZIPPER PROTEIN MERISTEM L1"/>
    <property type="match status" value="1"/>
</dbReference>
<dbReference type="InterPro" id="IPR009057">
    <property type="entry name" value="Homeodomain-like_sf"/>
</dbReference>
<dbReference type="SMART" id="SM00234">
    <property type="entry name" value="START"/>
    <property type="match status" value="1"/>
</dbReference>